<protein>
    <submittedName>
        <fullName evidence="7">M42 family metallopeptidase</fullName>
    </submittedName>
</protein>
<organism evidence="7 8">
    <name type="scientific">Deinococcus rubellus</name>
    <dbReference type="NCBI Taxonomy" id="1889240"/>
    <lineage>
        <taxon>Bacteria</taxon>
        <taxon>Thermotogati</taxon>
        <taxon>Deinococcota</taxon>
        <taxon>Deinococci</taxon>
        <taxon>Deinococcales</taxon>
        <taxon>Deinococcaceae</taxon>
        <taxon>Deinococcus</taxon>
    </lineage>
</organism>
<dbReference type="PANTHER" id="PTHR32481:SF7">
    <property type="entry name" value="AMINOPEPTIDASE YHFE-RELATED"/>
    <property type="match status" value="1"/>
</dbReference>
<evidence type="ECO:0000256" key="1">
    <source>
        <dbReference type="ARBA" id="ARBA00006272"/>
    </source>
</evidence>
<dbReference type="InterPro" id="IPR051464">
    <property type="entry name" value="Peptidase_M42_aminopept"/>
</dbReference>
<keyword evidence="5" id="KW-0378">Hydrolase</keyword>
<keyword evidence="3" id="KW-0645">Protease</keyword>
<keyword evidence="2" id="KW-0031">Aminopeptidase</keyword>
<evidence type="ECO:0000256" key="3">
    <source>
        <dbReference type="ARBA" id="ARBA00022670"/>
    </source>
</evidence>
<dbReference type="Proteomes" id="UP001060261">
    <property type="component" value="Chromosome"/>
</dbReference>
<dbReference type="Pfam" id="PF05343">
    <property type="entry name" value="Peptidase_M42"/>
    <property type="match status" value="1"/>
</dbReference>
<evidence type="ECO:0000313" key="8">
    <source>
        <dbReference type="Proteomes" id="UP001060261"/>
    </source>
</evidence>
<dbReference type="SUPFAM" id="SSF53187">
    <property type="entry name" value="Zn-dependent exopeptidases"/>
    <property type="match status" value="1"/>
</dbReference>
<accession>A0ABY5YGF9</accession>
<dbReference type="RefSeq" id="WP_260560292.1">
    <property type="nucleotide sequence ID" value="NZ_BAABEC010000020.1"/>
</dbReference>
<evidence type="ECO:0000313" key="7">
    <source>
        <dbReference type="EMBL" id="UWX64016.1"/>
    </source>
</evidence>
<comment type="similarity">
    <text evidence="1 6">Belongs to the peptidase M42 family.</text>
</comment>
<keyword evidence="8" id="KW-1185">Reference proteome</keyword>
<gene>
    <name evidence="7" type="ORF">N0D28_15070</name>
</gene>
<dbReference type="InterPro" id="IPR023367">
    <property type="entry name" value="Peptidase_M42_dom2"/>
</dbReference>
<dbReference type="EMBL" id="CP104213">
    <property type="protein sequence ID" value="UWX64016.1"/>
    <property type="molecule type" value="Genomic_DNA"/>
</dbReference>
<dbReference type="Gene3D" id="2.40.30.40">
    <property type="entry name" value="Peptidase M42, domain 2"/>
    <property type="match status" value="1"/>
</dbReference>
<dbReference type="PIRSF" id="PIRSF001123">
    <property type="entry name" value="PepA_GA"/>
    <property type="match status" value="1"/>
</dbReference>
<evidence type="ECO:0000256" key="4">
    <source>
        <dbReference type="ARBA" id="ARBA00022723"/>
    </source>
</evidence>
<proteinExistence type="inferred from homology"/>
<sequence length="349" mass="37550">MNDAVLDFLLRLLKTPSPTGFTEQAVSLIEREVQALGLETRRTRKGALCWTLPAAPSSDPARHLAFSAHTDTLGAMVKAILPDGRLRLTQLGGYDWATIEGEYVTVHGQNGVEVTGTVVNEMQSMHVWGAKLFELRRSADNLEVRIDERTFSAADTRALGIGVGDFVSFDPRAVLTPAGYVKSRHLDNKASVAILLDLTRRLLARPAPVNVSCWITTYEEVGHGAAPGFATPEFGAADELIALDMAAVGRGQTSSEHHVTLCVKDSSGPYDHALGNRLRAAARRAGVDLRVDIYPNYSSDASAAWRAGHDLPTALIGPGVDASHAYERTHTDALDASAALIEAYCQVPD</sequence>
<evidence type="ECO:0000256" key="2">
    <source>
        <dbReference type="ARBA" id="ARBA00022438"/>
    </source>
</evidence>
<reference evidence="7" key="1">
    <citation type="submission" date="2022-09" db="EMBL/GenBank/DDBJ databases">
        <title>genome sequence of Deinococcus rubellus.</title>
        <authorList>
            <person name="Srinivasan S."/>
        </authorList>
    </citation>
    <scope>NUCLEOTIDE SEQUENCE</scope>
    <source>
        <strain evidence="7">Ant6</strain>
    </source>
</reference>
<evidence type="ECO:0000256" key="5">
    <source>
        <dbReference type="ARBA" id="ARBA00022801"/>
    </source>
</evidence>
<dbReference type="InterPro" id="IPR008007">
    <property type="entry name" value="Peptidase_M42"/>
</dbReference>
<dbReference type="CDD" id="cd05657">
    <property type="entry name" value="M42_glucanase_like"/>
    <property type="match status" value="1"/>
</dbReference>
<dbReference type="PANTHER" id="PTHR32481">
    <property type="entry name" value="AMINOPEPTIDASE"/>
    <property type="match status" value="1"/>
</dbReference>
<evidence type="ECO:0000256" key="6">
    <source>
        <dbReference type="PIRNR" id="PIRNR001123"/>
    </source>
</evidence>
<dbReference type="SUPFAM" id="SSF101821">
    <property type="entry name" value="Aminopeptidase/glucanase lid domain"/>
    <property type="match status" value="1"/>
</dbReference>
<keyword evidence="4" id="KW-0479">Metal-binding</keyword>
<name>A0ABY5YGF9_9DEIO</name>
<dbReference type="Gene3D" id="3.40.630.10">
    <property type="entry name" value="Zn peptidases"/>
    <property type="match status" value="1"/>
</dbReference>